<evidence type="ECO:0000313" key="2">
    <source>
        <dbReference type="Proteomes" id="UP000199659"/>
    </source>
</evidence>
<evidence type="ECO:0000313" key="1">
    <source>
        <dbReference type="EMBL" id="SFR80138.1"/>
    </source>
</evidence>
<gene>
    <name evidence="1" type="ORF">SAMN05661086_01763</name>
</gene>
<dbReference type="EMBL" id="FOYZ01000006">
    <property type="protein sequence ID" value="SFR80138.1"/>
    <property type="molecule type" value="Genomic_DNA"/>
</dbReference>
<protein>
    <submittedName>
        <fullName evidence="1">Uncharacterized protein</fullName>
    </submittedName>
</protein>
<dbReference type="RefSeq" id="WP_092560319.1">
    <property type="nucleotide sequence ID" value="NZ_FOYZ01000006.1"/>
</dbReference>
<name>A0A1I6JMD2_9FIRM</name>
<dbReference type="Proteomes" id="UP000199659">
    <property type="component" value="Unassembled WGS sequence"/>
</dbReference>
<dbReference type="OrthoDB" id="2052695at2"/>
<sequence length="157" mass="17647">MEKNKNENSMNHIFDILKAALPYVDNRTKQSMEVAIKTSELAESFATIGKSPELEACDIGQSQFNLEGMLTSIQTVCTTSEKELINTVLNFIKARNLYQSYEVFKQNNPTPELKAASTNNGMHASVAPIIEFLLTQLSPEQKATFDNMNMLFRAMNM</sequence>
<organism evidence="1 2">
    <name type="scientific">Anaeromicropila populeti</name>
    <dbReference type="NCBI Taxonomy" id="37658"/>
    <lineage>
        <taxon>Bacteria</taxon>
        <taxon>Bacillati</taxon>
        <taxon>Bacillota</taxon>
        <taxon>Clostridia</taxon>
        <taxon>Lachnospirales</taxon>
        <taxon>Lachnospiraceae</taxon>
        <taxon>Anaeromicropila</taxon>
    </lineage>
</organism>
<dbReference type="AlphaFoldDB" id="A0A1I6JMD2"/>
<proteinExistence type="predicted"/>
<accession>A0A1I6JMD2</accession>
<keyword evidence="2" id="KW-1185">Reference proteome</keyword>
<reference evidence="1 2" key="1">
    <citation type="submission" date="2016-10" db="EMBL/GenBank/DDBJ databases">
        <authorList>
            <person name="de Groot N.N."/>
        </authorList>
    </citation>
    <scope>NUCLEOTIDE SEQUENCE [LARGE SCALE GENOMIC DNA]</scope>
    <source>
        <strain evidence="1 2">743A</strain>
    </source>
</reference>
<dbReference type="STRING" id="37658.SAMN05661086_01763"/>